<dbReference type="GO" id="GO:0046872">
    <property type="term" value="F:metal ion binding"/>
    <property type="evidence" value="ECO:0007669"/>
    <property type="project" value="UniProtKB-KW"/>
</dbReference>
<dbReference type="AlphaFoldDB" id="Q7VR07"/>
<dbReference type="eggNOG" id="COG0491">
    <property type="taxonomic scope" value="Bacteria"/>
</dbReference>
<name>Q7VR07_BLOFL</name>
<keyword evidence="7" id="KW-1185">Reference proteome</keyword>
<evidence type="ECO:0000256" key="4">
    <source>
        <dbReference type="ARBA" id="ARBA00022833"/>
    </source>
</evidence>
<dbReference type="InterPro" id="IPR036866">
    <property type="entry name" value="RibonucZ/Hydroxyglut_hydro"/>
</dbReference>
<dbReference type="OrthoDB" id="9802991at2"/>
<evidence type="ECO:0000256" key="1">
    <source>
        <dbReference type="ARBA" id="ARBA00001947"/>
    </source>
</evidence>
<dbReference type="InterPro" id="IPR051453">
    <property type="entry name" value="MBL_Glyoxalase_II"/>
</dbReference>
<gene>
    <name evidence="6" type="primary">ycbL</name>
    <name evidence="6" type="ordered locus">Bfl423</name>
</gene>
<accession>Q7VR07</accession>
<keyword evidence="3 6" id="KW-0378">Hydrolase</keyword>
<protein>
    <submittedName>
        <fullName evidence="6">Zn-dependent hydrolase</fullName>
    </submittedName>
</protein>
<dbReference type="CDD" id="cd07737">
    <property type="entry name" value="YcbL-like_MBL-fold"/>
    <property type="match status" value="1"/>
</dbReference>
<evidence type="ECO:0000313" key="7">
    <source>
        <dbReference type="Proteomes" id="UP000002192"/>
    </source>
</evidence>
<dbReference type="PANTHER" id="PTHR46233:SF3">
    <property type="entry name" value="HYDROXYACYLGLUTATHIONE HYDROLASE GLOC"/>
    <property type="match status" value="1"/>
</dbReference>
<dbReference type="Proteomes" id="UP000002192">
    <property type="component" value="Chromosome"/>
</dbReference>
<dbReference type="KEGG" id="bfl:Bfl423"/>
<organism evidence="6 7">
    <name type="scientific">Blochmanniella floridana</name>
    <dbReference type="NCBI Taxonomy" id="203907"/>
    <lineage>
        <taxon>Bacteria</taxon>
        <taxon>Pseudomonadati</taxon>
        <taxon>Pseudomonadota</taxon>
        <taxon>Gammaproteobacteria</taxon>
        <taxon>Enterobacterales</taxon>
        <taxon>Enterobacteriaceae</taxon>
        <taxon>ant endosymbionts</taxon>
        <taxon>Candidatus Blochmanniella</taxon>
    </lineage>
</organism>
<dbReference type="EMBL" id="BX248583">
    <property type="protein sequence ID" value="CAD83485.1"/>
    <property type="molecule type" value="Genomic_DNA"/>
</dbReference>
<dbReference type="SMART" id="SM00849">
    <property type="entry name" value="Lactamase_B"/>
    <property type="match status" value="1"/>
</dbReference>
<proteinExistence type="predicted"/>
<dbReference type="InterPro" id="IPR001279">
    <property type="entry name" value="Metallo-B-lactamas"/>
</dbReference>
<dbReference type="Gene3D" id="3.60.15.10">
    <property type="entry name" value="Ribonuclease Z/Hydroxyacylglutathione hydrolase-like"/>
    <property type="match status" value="1"/>
</dbReference>
<keyword evidence="2" id="KW-0479">Metal-binding</keyword>
<dbReference type="PANTHER" id="PTHR46233">
    <property type="entry name" value="HYDROXYACYLGLUTATHIONE HYDROLASE GLOC"/>
    <property type="match status" value="1"/>
</dbReference>
<evidence type="ECO:0000313" key="6">
    <source>
        <dbReference type="EMBL" id="CAD83485.1"/>
    </source>
</evidence>
<dbReference type="GO" id="GO:0016787">
    <property type="term" value="F:hydrolase activity"/>
    <property type="evidence" value="ECO:0007669"/>
    <property type="project" value="UniProtKB-KW"/>
</dbReference>
<evidence type="ECO:0000256" key="3">
    <source>
        <dbReference type="ARBA" id="ARBA00022801"/>
    </source>
</evidence>
<dbReference type="HOGENOM" id="CLU_030571_5_0_6"/>
<feature type="domain" description="Metallo-beta-lactamase" evidence="5">
    <location>
        <begin position="12"/>
        <end position="194"/>
    </location>
</feature>
<keyword evidence="4" id="KW-0862">Zinc</keyword>
<dbReference type="SUPFAM" id="SSF56281">
    <property type="entry name" value="Metallo-hydrolase/oxidoreductase"/>
    <property type="match status" value="1"/>
</dbReference>
<evidence type="ECO:0000256" key="2">
    <source>
        <dbReference type="ARBA" id="ARBA00022723"/>
    </source>
</evidence>
<sequence length="211" mass="24017">MQYHIIPVTSFNQNCSIIWCEQTKNAIVVDPGGEKEKIYKAIDLLKVVVNKIVLTHGHLDHVGDAMEIKRYYGVPIFGPNEQDRFLLNDLYLQCQILNVKPMLHITVKPDFWLKDGDQIQVGYEKFNVLHCPGHSPGHVVLWNKLQKFIIMGDVLFKKHIGRSDLPGGDYTVLMHSIRTKLLSLSDDIVFLPGHGPISTIGYERSNNVFLV</sequence>
<evidence type="ECO:0000259" key="5">
    <source>
        <dbReference type="SMART" id="SM00849"/>
    </source>
</evidence>
<dbReference type="Pfam" id="PF00753">
    <property type="entry name" value="Lactamase_B"/>
    <property type="match status" value="1"/>
</dbReference>
<reference evidence="6 7" key="1">
    <citation type="journal article" date="2003" name="Proc. Natl. Acad. Sci. U.S.A.">
        <title>The genome sequence of Blochmannia floridanus: comparative analysis of reduced genomes.</title>
        <authorList>
            <person name="Gil R."/>
            <person name="Silva F.J."/>
            <person name="Zientz E."/>
            <person name="Delmotte F."/>
            <person name="Gonzalez-Candelas F."/>
            <person name="Latorre A."/>
            <person name="Rausell C."/>
            <person name="Kramerbeek J."/>
            <person name="Gadau J."/>
            <person name="Hoelldobler B."/>
            <person name="van Ham R.C.H.J."/>
            <person name="Gross R."/>
            <person name="Moya A."/>
        </authorList>
    </citation>
    <scope>NUCLEOTIDE SEQUENCE [LARGE SCALE GENOMIC DNA]</scope>
</reference>
<dbReference type="STRING" id="203907.Bfl423"/>
<comment type="cofactor">
    <cofactor evidence="1">
        <name>Zn(2+)</name>
        <dbReference type="ChEBI" id="CHEBI:29105"/>
    </cofactor>
</comment>